<comment type="caution">
    <text evidence="2">The sequence shown here is derived from an EMBL/GenBank/DDBJ whole genome shotgun (WGS) entry which is preliminary data.</text>
</comment>
<keyword evidence="1" id="KW-0472">Membrane</keyword>
<reference evidence="2" key="1">
    <citation type="journal article" date="2014" name="Front. Microbiol.">
        <title>High frequency of phylogenetically diverse reductive dehalogenase-homologous genes in deep subseafloor sedimentary metagenomes.</title>
        <authorList>
            <person name="Kawai M."/>
            <person name="Futagami T."/>
            <person name="Toyoda A."/>
            <person name="Takaki Y."/>
            <person name="Nishi S."/>
            <person name="Hori S."/>
            <person name="Arai W."/>
            <person name="Tsubouchi T."/>
            <person name="Morono Y."/>
            <person name="Uchiyama I."/>
            <person name="Ito T."/>
            <person name="Fujiyama A."/>
            <person name="Inagaki F."/>
            <person name="Takami H."/>
        </authorList>
    </citation>
    <scope>NUCLEOTIDE SEQUENCE</scope>
    <source>
        <strain evidence="2">Expedition CK06-06</strain>
    </source>
</reference>
<dbReference type="EMBL" id="BARU01009302">
    <property type="protein sequence ID" value="GAH35258.1"/>
    <property type="molecule type" value="Genomic_DNA"/>
</dbReference>
<proteinExistence type="predicted"/>
<organism evidence="2">
    <name type="scientific">marine sediment metagenome</name>
    <dbReference type="NCBI Taxonomy" id="412755"/>
    <lineage>
        <taxon>unclassified sequences</taxon>
        <taxon>metagenomes</taxon>
        <taxon>ecological metagenomes</taxon>
    </lineage>
</organism>
<sequence length="77" mass="9052">METEILFTIIRESVSLGILIVVLFGGYRLFNKMIDLVDVHLGRLEKDLAKLSIYWRKISMPSTEYIRRKDDQHDITP</sequence>
<accession>X1GQH4</accession>
<feature type="transmembrane region" description="Helical" evidence="1">
    <location>
        <begin position="6"/>
        <end position="27"/>
    </location>
</feature>
<dbReference type="AlphaFoldDB" id="X1GQH4"/>
<gene>
    <name evidence="2" type="ORF">S03H2_17980</name>
</gene>
<keyword evidence="1" id="KW-1133">Transmembrane helix</keyword>
<feature type="non-terminal residue" evidence="2">
    <location>
        <position position="77"/>
    </location>
</feature>
<keyword evidence="1" id="KW-0812">Transmembrane</keyword>
<protein>
    <submittedName>
        <fullName evidence="2">Uncharacterized protein</fullName>
    </submittedName>
</protein>
<evidence type="ECO:0000313" key="2">
    <source>
        <dbReference type="EMBL" id="GAH35258.1"/>
    </source>
</evidence>
<name>X1GQH4_9ZZZZ</name>
<evidence type="ECO:0000256" key="1">
    <source>
        <dbReference type="SAM" id="Phobius"/>
    </source>
</evidence>